<name>A0ABX2QL62_9HYPH</name>
<accession>A0ABX2QL62</accession>
<keyword evidence="3" id="KW-1185">Reference proteome</keyword>
<comment type="caution">
    <text evidence="2">The sequence shown here is derived from an EMBL/GenBank/DDBJ whole genome shotgun (WGS) entry which is preliminary data.</text>
</comment>
<dbReference type="EMBL" id="JABXYK010000028">
    <property type="protein sequence ID" value="NVP58536.1"/>
    <property type="molecule type" value="Genomic_DNA"/>
</dbReference>
<dbReference type="Pfam" id="PF01381">
    <property type="entry name" value="HTH_3"/>
    <property type="match status" value="1"/>
</dbReference>
<organism evidence="2 3">
    <name type="scientific">Mycoplana rhizolycopersici</name>
    <dbReference type="NCBI Taxonomy" id="2746702"/>
    <lineage>
        <taxon>Bacteria</taxon>
        <taxon>Pseudomonadati</taxon>
        <taxon>Pseudomonadota</taxon>
        <taxon>Alphaproteobacteria</taxon>
        <taxon>Hyphomicrobiales</taxon>
        <taxon>Rhizobiaceae</taxon>
        <taxon>Mycoplana</taxon>
    </lineage>
</organism>
<gene>
    <name evidence="2" type="ORF">HV823_25215</name>
</gene>
<dbReference type="Gene3D" id="1.10.260.40">
    <property type="entry name" value="lambda repressor-like DNA-binding domains"/>
    <property type="match status" value="1"/>
</dbReference>
<feature type="domain" description="HTH cro/C1-type" evidence="1">
    <location>
        <begin position="14"/>
        <end position="68"/>
    </location>
</feature>
<dbReference type="RefSeq" id="WP_176952434.1">
    <property type="nucleotide sequence ID" value="NZ_JABXYK010000028.1"/>
</dbReference>
<dbReference type="SUPFAM" id="SSF47413">
    <property type="entry name" value="lambda repressor-like DNA-binding domains"/>
    <property type="match status" value="1"/>
</dbReference>
<dbReference type="InterPro" id="IPR010982">
    <property type="entry name" value="Lambda_DNA-bd_dom_sf"/>
</dbReference>
<dbReference type="SMART" id="SM00530">
    <property type="entry name" value="HTH_XRE"/>
    <property type="match status" value="1"/>
</dbReference>
<evidence type="ECO:0000313" key="3">
    <source>
        <dbReference type="Proteomes" id="UP000659172"/>
    </source>
</evidence>
<dbReference type="PROSITE" id="PS50943">
    <property type="entry name" value="HTH_CROC1"/>
    <property type="match status" value="1"/>
</dbReference>
<sequence>MEKIKDTKSLGMLIRQERKQQGLTQEQLAGVIGVGVRFLRELEAGKESCQIGRAMQVLAGLGLSVSVGRRQGPRS</sequence>
<evidence type="ECO:0000259" key="1">
    <source>
        <dbReference type="PROSITE" id="PS50943"/>
    </source>
</evidence>
<protein>
    <submittedName>
        <fullName evidence="2">Helix-turn-helix transcriptional regulator</fullName>
    </submittedName>
</protein>
<evidence type="ECO:0000313" key="2">
    <source>
        <dbReference type="EMBL" id="NVP58536.1"/>
    </source>
</evidence>
<reference evidence="2 3" key="1">
    <citation type="submission" date="2020-06" db="EMBL/GenBank/DDBJ databases">
        <title>Rhizobium sp.nov. isolated from the tomato plant.</title>
        <authorList>
            <person name="Thin K.K."/>
            <person name="Zhang X."/>
            <person name="He S."/>
        </authorList>
    </citation>
    <scope>NUCLEOTIDE SEQUENCE [LARGE SCALE GENOMIC DNA]</scope>
    <source>
        <strain evidence="2 3">DBTS2</strain>
    </source>
</reference>
<dbReference type="CDD" id="cd00093">
    <property type="entry name" value="HTH_XRE"/>
    <property type="match status" value="1"/>
</dbReference>
<dbReference type="Proteomes" id="UP000659172">
    <property type="component" value="Unassembled WGS sequence"/>
</dbReference>
<proteinExistence type="predicted"/>
<dbReference type="InterPro" id="IPR001387">
    <property type="entry name" value="Cro/C1-type_HTH"/>
</dbReference>